<evidence type="ECO:0000256" key="1">
    <source>
        <dbReference type="SAM" id="MobiDB-lite"/>
    </source>
</evidence>
<feature type="compositionally biased region" description="Polar residues" evidence="1">
    <location>
        <begin position="18"/>
        <end position="27"/>
    </location>
</feature>
<name>A0A2I2KRY8_9ACTN</name>
<evidence type="ECO:0000313" key="3">
    <source>
        <dbReference type="Proteomes" id="UP000234331"/>
    </source>
</evidence>
<feature type="region of interest" description="Disordered" evidence="1">
    <location>
        <begin position="1"/>
        <end position="27"/>
    </location>
</feature>
<dbReference type="AlphaFoldDB" id="A0A2I2KRY8"/>
<dbReference type="Proteomes" id="UP000234331">
    <property type="component" value="Unassembled WGS sequence"/>
</dbReference>
<evidence type="ECO:0000313" key="2">
    <source>
        <dbReference type="EMBL" id="SNQ48433.1"/>
    </source>
</evidence>
<dbReference type="EMBL" id="FZMO01000168">
    <property type="protein sequence ID" value="SNQ48433.1"/>
    <property type="molecule type" value="Genomic_DNA"/>
</dbReference>
<sequence length="27" mass="3127">MTKGHDRRAENKHRKNQKTLTGDCTNS</sequence>
<gene>
    <name evidence="2" type="ORF">FRACA_250008</name>
</gene>
<proteinExistence type="predicted"/>
<keyword evidence="3" id="KW-1185">Reference proteome</keyword>
<reference evidence="2 3" key="1">
    <citation type="submission" date="2017-06" db="EMBL/GenBank/DDBJ databases">
        <authorList>
            <person name="Kim H.J."/>
            <person name="Triplett B.A."/>
        </authorList>
    </citation>
    <scope>NUCLEOTIDE SEQUENCE [LARGE SCALE GENOMIC DNA]</scope>
    <source>
        <strain evidence="2">FRACA_ARgP5</strain>
    </source>
</reference>
<accession>A0A2I2KRY8</accession>
<organism evidence="2 3">
    <name type="scientific">Frankia canadensis</name>
    <dbReference type="NCBI Taxonomy" id="1836972"/>
    <lineage>
        <taxon>Bacteria</taxon>
        <taxon>Bacillati</taxon>
        <taxon>Actinomycetota</taxon>
        <taxon>Actinomycetes</taxon>
        <taxon>Frankiales</taxon>
        <taxon>Frankiaceae</taxon>
        <taxon>Frankia</taxon>
    </lineage>
</organism>
<protein>
    <submittedName>
        <fullName evidence="2">Uncharacterized protein</fullName>
    </submittedName>
</protein>